<evidence type="ECO:0000256" key="5">
    <source>
        <dbReference type="ARBA" id="ARBA00022989"/>
    </source>
</evidence>
<dbReference type="PANTHER" id="PTHR30576">
    <property type="entry name" value="COLANIC BIOSYNTHESIS UDP-GLUCOSE LIPID CARRIER TRANSFERASE"/>
    <property type="match status" value="1"/>
</dbReference>
<evidence type="ECO:0000313" key="9">
    <source>
        <dbReference type="EMBL" id="XBH16398.1"/>
    </source>
</evidence>
<gene>
    <name evidence="9" type="ORF">P8935_17715</name>
</gene>
<feature type="transmembrane region" description="Helical" evidence="7">
    <location>
        <begin position="38"/>
        <end position="57"/>
    </location>
</feature>
<dbReference type="PANTHER" id="PTHR30576:SF10">
    <property type="entry name" value="SLL5057 PROTEIN"/>
    <property type="match status" value="1"/>
</dbReference>
<organism evidence="9">
    <name type="scientific">Telmatobacter sp. DSM 110680</name>
    <dbReference type="NCBI Taxonomy" id="3036704"/>
    <lineage>
        <taxon>Bacteria</taxon>
        <taxon>Pseudomonadati</taxon>
        <taxon>Acidobacteriota</taxon>
        <taxon>Terriglobia</taxon>
        <taxon>Terriglobales</taxon>
        <taxon>Acidobacteriaceae</taxon>
        <taxon>Telmatobacter</taxon>
    </lineage>
</organism>
<accession>A0AAU7DGK7</accession>
<proteinExistence type="inferred from homology"/>
<protein>
    <submittedName>
        <fullName evidence="9">Sugar transferase</fullName>
        <ecNumber evidence="9">2.7.8.-</ecNumber>
    </submittedName>
</protein>
<evidence type="ECO:0000256" key="3">
    <source>
        <dbReference type="ARBA" id="ARBA00022679"/>
    </source>
</evidence>
<comment type="similarity">
    <text evidence="2">Belongs to the bacterial sugar transferase family.</text>
</comment>
<feature type="transmembrane region" description="Helical" evidence="7">
    <location>
        <begin position="318"/>
        <end position="339"/>
    </location>
</feature>
<dbReference type="GO" id="GO:0016780">
    <property type="term" value="F:phosphotransferase activity, for other substituted phosphate groups"/>
    <property type="evidence" value="ECO:0007669"/>
    <property type="project" value="TreeGrafter"/>
</dbReference>
<dbReference type="EC" id="2.7.8.-" evidence="9"/>
<evidence type="ECO:0000256" key="2">
    <source>
        <dbReference type="ARBA" id="ARBA00006464"/>
    </source>
</evidence>
<dbReference type="RefSeq" id="WP_348261627.1">
    <property type="nucleotide sequence ID" value="NZ_CP121196.1"/>
</dbReference>
<dbReference type="InterPro" id="IPR017475">
    <property type="entry name" value="EPS_sugar_tfrase"/>
</dbReference>
<evidence type="ECO:0000256" key="1">
    <source>
        <dbReference type="ARBA" id="ARBA00004141"/>
    </source>
</evidence>
<dbReference type="EMBL" id="CP121196">
    <property type="protein sequence ID" value="XBH16398.1"/>
    <property type="molecule type" value="Genomic_DNA"/>
</dbReference>
<evidence type="ECO:0000256" key="4">
    <source>
        <dbReference type="ARBA" id="ARBA00022692"/>
    </source>
</evidence>
<sequence length="505" mass="57051">MATSDFWQRVSASVASPSEWVTDASSSSSRSSQGKVKFWMFLDFLTVLVSAVIATFYERHTGPVVGVRAFFNGTLFSGRSTWILLGLLCGFATSLIVTSRRLHLYSPTRLSSFLHEQRLTVQVCFTSGLLLTGTLYLVRAEDIPRGIVMLTLALVTVSLCVRRFIYRTLMYRRFERGQDTRNVLIVGTGAEAHALRHHLESIRHLGYTFKGFIEFPGTSSQMMSSSGDVVGTLDSLFQHARKQFVDEIFFAAPCERGIVQEVLEKSRMHGVDLRVVPDLYDGLAWNSPVEYIGQFPTIPLHRGHVPELGFVVKRVLDVLFSGTLLLLLSPFLILLAIAIKLESKGPVFYASERIGKKGRVFRCFKFRTMVRDAEKRRAEFMHMNERDGVLFKISNDPRITRLGRLLRKYSLDELPQFINVLRGDMSVVGPRPPIASEVMEYKLSHLRRLDVTPGITGLWQVQGRQDPSFDSYVSLDVTYIENWSIFLDLKILIRTIGVVFSGTGS</sequence>
<name>A0AAU7DGK7_9BACT</name>
<reference evidence="9" key="1">
    <citation type="submission" date="2023-03" db="EMBL/GenBank/DDBJ databases">
        <title>Edaphobacter sp.</title>
        <authorList>
            <person name="Huber K.J."/>
            <person name="Papendorf J."/>
            <person name="Pilke C."/>
            <person name="Bunk B."/>
            <person name="Sproeer C."/>
            <person name="Pester M."/>
        </authorList>
    </citation>
    <scope>NUCLEOTIDE SEQUENCE</scope>
    <source>
        <strain evidence="9">DSM 110680</strain>
    </source>
</reference>
<feature type="transmembrane region" description="Helical" evidence="7">
    <location>
        <begin position="119"/>
        <end position="137"/>
    </location>
</feature>
<keyword evidence="4 7" id="KW-0812">Transmembrane</keyword>
<dbReference type="NCBIfam" id="TIGR03025">
    <property type="entry name" value="EPS_sugtrans"/>
    <property type="match status" value="1"/>
</dbReference>
<dbReference type="Gene3D" id="3.40.50.720">
    <property type="entry name" value="NAD(P)-binding Rossmann-like Domain"/>
    <property type="match status" value="1"/>
</dbReference>
<evidence type="ECO:0000256" key="7">
    <source>
        <dbReference type="SAM" id="Phobius"/>
    </source>
</evidence>
<comment type="subcellular location">
    <subcellularLocation>
        <location evidence="1">Membrane</location>
        <topology evidence="1">Multi-pass membrane protein</topology>
    </subcellularLocation>
</comment>
<evidence type="ECO:0000256" key="6">
    <source>
        <dbReference type="ARBA" id="ARBA00023136"/>
    </source>
</evidence>
<dbReference type="Pfam" id="PF13727">
    <property type="entry name" value="CoA_binding_3"/>
    <property type="match status" value="1"/>
</dbReference>
<evidence type="ECO:0000259" key="8">
    <source>
        <dbReference type="Pfam" id="PF02397"/>
    </source>
</evidence>
<dbReference type="GO" id="GO:0016020">
    <property type="term" value="C:membrane"/>
    <property type="evidence" value="ECO:0007669"/>
    <property type="project" value="UniProtKB-SubCell"/>
</dbReference>
<keyword evidence="5 7" id="KW-1133">Transmembrane helix</keyword>
<dbReference type="Pfam" id="PF02397">
    <property type="entry name" value="Bac_transf"/>
    <property type="match status" value="1"/>
</dbReference>
<keyword evidence="6 7" id="KW-0472">Membrane</keyword>
<feature type="domain" description="Bacterial sugar transferase" evidence="8">
    <location>
        <begin position="313"/>
        <end position="500"/>
    </location>
</feature>
<dbReference type="AlphaFoldDB" id="A0AAU7DGK7"/>
<keyword evidence="3 9" id="KW-0808">Transferase</keyword>
<feature type="transmembrane region" description="Helical" evidence="7">
    <location>
        <begin position="77"/>
        <end position="98"/>
    </location>
</feature>
<feature type="transmembrane region" description="Helical" evidence="7">
    <location>
        <begin position="143"/>
        <end position="165"/>
    </location>
</feature>
<dbReference type="InterPro" id="IPR003362">
    <property type="entry name" value="Bact_transf"/>
</dbReference>